<sequence length="302" mass="33729">MSPRNSTAASTSPTAPRDAPSPLPALTLDTLRTKKNKYPTEADAATAPGKPTVISNQIGKEFKNTNLEDGWAHLRVRLNAPVQTQPDAEAPAGDDTDVDTVTANFKSGCVRSPKKAFGVKRKQDEECIHMSFSKFSEARVKHILRQTAQDEQSTLEGERSCAPTVHRLCLDALRLHCQQELILQPEYTITFPELDVAGAADWVVSRGNGMLVVIDAKKKDINKGQYQLLAMVEALLIQNMQLPQPRHTTQGVILEFHDWLFFERSPKKLNHIMFGNKIPRGKEFPEGIVDVCTRFYHMLVDD</sequence>
<dbReference type="AlphaFoldDB" id="A0A6A3LN45"/>
<dbReference type="Proteomes" id="UP000429607">
    <property type="component" value="Unassembled WGS sequence"/>
</dbReference>
<organism evidence="2 3">
    <name type="scientific">Phytophthora rubi</name>
    <dbReference type="NCBI Taxonomy" id="129364"/>
    <lineage>
        <taxon>Eukaryota</taxon>
        <taxon>Sar</taxon>
        <taxon>Stramenopiles</taxon>
        <taxon>Oomycota</taxon>
        <taxon>Peronosporomycetes</taxon>
        <taxon>Peronosporales</taxon>
        <taxon>Peronosporaceae</taxon>
        <taxon>Phytophthora</taxon>
    </lineage>
</organism>
<gene>
    <name evidence="2" type="ORF">PR001_g14354</name>
</gene>
<comment type="caution">
    <text evidence="2">The sequence shown here is derived from an EMBL/GenBank/DDBJ whole genome shotgun (WGS) entry which is preliminary data.</text>
</comment>
<reference evidence="2 3" key="1">
    <citation type="submission" date="2018-09" db="EMBL/GenBank/DDBJ databases">
        <title>Genomic investigation of the strawberry pathogen Phytophthora fragariae indicates pathogenicity is determined by transcriptional variation in three key races.</title>
        <authorList>
            <person name="Adams T.M."/>
            <person name="Armitage A.D."/>
            <person name="Sobczyk M.K."/>
            <person name="Bates H.J."/>
            <person name="Dunwell J.M."/>
            <person name="Nellist C.F."/>
            <person name="Harrison R.J."/>
        </authorList>
    </citation>
    <scope>NUCLEOTIDE SEQUENCE [LARGE SCALE GENOMIC DNA]</scope>
    <source>
        <strain evidence="2 3">SCRP249</strain>
    </source>
</reference>
<name>A0A6A3LN45_9STRA</name>
<protein>
    <submittedName>
        <fullName evidence="2">Uncharacterized protein</fullName>
    </submittedName>
</protein>
<feature type="compositionally biased region" description="Polar residues" evidence="1">
    <location>
        <begin position="1"/>
        <end position="14"/>
    </location>
</feature>
<dbReference type="EMBL" id="QXFV01001026">
    <property type="protein sequence ID" value="KAE9017594.1"/>
    <property type="molecule type" value="Genomic_DNA"/>
</dbReference>
<accession>A0A6A3LN45</accession>
<evidence type="ECO:0000256" key="1">
    <source>
        <dbReference type="SAM" id="MobiDB-lite"/>
    </source>
</evidence>
<evidence type="ECO:0000313" key="2">
    <source>
        <dbReference type="EMBL" id="KAE9017594.1"/>
    </source>
</evidence>
<proteinExistence type="predicted"/>
<evidence type="ECO:0000313" key="3">
    <source>
        <dbReference type="Proteomes" id="UP000429607"/>
    </source>
</evidence>
<feature type="region of interest" description="Disordered" evidence="1">
    <location>
        <begin position="1"/>
        <end position="52"/>
    </location>
</feature>